<keyword evidence="7" id="KW-1133">Transmembrane helix</keyword>
<proteinExistence type="inferred from homology"/>
<keyword evidence="7" id="KW-0812">Transmembrane</keyword>
<name>A0AAN6GIZ4_9BASI</name>
<gene>
    <name evidence="8" type="ORF">OC846_006364</name>
</gene>
<dbReference type="EMBL" id="JAPDMZ010000345">
    <property type="protein sequence ID" value="KAK0543590.1"/>
    <property type="molecule type" value="Genomic_DNA"/>
</dbReference>
<dbReference type="InterPro" id="IPR001128">
    <property type="entry name" value="Cyt_P450"/>
</dbReference>
<keyword evidence="7" id="KW-0472">Membrane</keyword>
<evidence type="ECO:0008006" key="10">
    <source>
        <dbReference type="Google" id="ProtNLM"/>
    </source>
</evidence>
<dbReference type="SUPFAM" id="SSF48264">
    <property type="entry name" value="Cytochrome P450"/>
    <property type="match status" value="1"/>
</dbReference>
<keyword evidence="6" id="KW-0349">Heme</keyword>
<dbReference type="GO" id="GO:0020037">
    <property type="term" value="F:heme binding"/>
    <property type="evidence" value="ECO:0007669"/>
    <property type="project" value="InterPro"/>
</dbReference>
<reference evidence="8" key="1">
    <citation type="journal article" date="2023" name="PhytoFront">
        <title>Draft Genome Resources of Seven Strains of Tilletia horrida, Causal Agent of Kernel Smut of Rice.</title>
        <authorList>
            <person name="Khanal S."/>
            <person name="Antony Babu S."/>
            <person name="Zhou X.G."/>
        </authorList>
    </citation>
    <scope>NUCLEOTIDE SEQUENCE</scope>
    <source>
        <strain evidence="8">TX6</strain>
    </source>
</reference>
<evidence type="ECO:0000256" key="1">
    <source>
        <dbReference type="ARBA" id="ARBA00001971"/>
    </source>
</evidence>
<comment type="similarity">
    <text evidence="2">Belongs to the cytochrome P450 family.</text>
</comment>
<keyword evidence="3 6" id="KW-0479">Metal-binding</keyword>
<keyword evidence="9" id="KW-1185">Reference proteome</keyword>
<evidence type="ECO:0000256" key="2">
    <source>
        <dbReference type="ARBA" id="ARBA00010617"/>
    </source>
</evidence>
<organism evidence="8 9">
    <name type="scientific">Tilletia horrida</name>
    <dbReference type="NCBI Taxonomy" id="155126"/>
    <lineage>
        <taxon>Eukaryota</taxon>
        <taxon>Fungi</taxon>
        <taxon>Dikarya</taxon>
        <taxon>Basidiomycota</taxon>
        <taxon>Ustilaginomycotina</taxon>
        <taxon>Exobasidiomycetes</taxon>
        <taxon>Tilletiales</taxon>
        <taxon>Tilletiaceae</taxon>
        <taxon>Tilletia</taxon>
    </lineage>
</organism>
<dbReference type="InterPro" id="IPR050121">
    <property type="entry name" value="Cytochrome_P450_monoxygenase"/>
</dbReference>
<comment type="caution">
    <text evidence="8">The sequence shown here is derived from an EMBL/GenBank/DDBJ whole genome shotgun (WGS) entry which is preliminary data.</text>
</comment>
<dbReference type="Pfam" id="PF00067">
    <property type="entry name" value="p450"/>
    <property type="match status" value="1"/>
</dbReference>
<protein>
    <recommendedName>
        <fullName evidence="10">Cytochrome P450</fullName>
    </recommendedName>
</protein>
<keyword evidence="5 6" id="KW-0408">Iron</keyword>
<accession>A0AAN6GIZ4</accession>
<dbReference type="PANTHER" id="PTHR24305:SF166">
    <property type="entry name" value="CYTOCHROME P450 12A4, MITOCHONDRIAL-RELATED"/>
    <property type="match status" value="1"/>
</dbReference>
<dbReference type="GO" id="GO:0016705">
    <property type="term" value="F:oxidoreductase activity, acting on paired donors, with incorporation or reduction of molecular oxygen"/>
    <property type="evidence" value="ECO:0007669"/>
    <property type="project" value="InterPro"/>
</dbReference>
<dbReference type="PANTHER" id="PTHR24305">
    <property type="entry name" value="CYTOCHROME P450"/>
    <property type="match status" value="1"/>
</dbReference>
<dbReference type="AlphaFoldDB" id="A0AAN6GIZ4"/>
<evidence type="ECO:0000256" key="6">
    <source>
        <dbReference type="PIRSR" id="PIRSR602403-1"/>
    </source>
</evidence>
<dbReference type="InterPro" id="IPR036396">
    <property type="entry name" value="Cyt_P450_sf"/>
</dbReference>
<keyword evidence="4" id="KW-0560">Oxidoreductase</keyword>
<dbReference type="InterPro" id="IPR002403">
    <property type="entry name" value="Cyt_P450_E_grp-IV"/>
</dbReference>
<evidence type="ECO:0000256" key="7">
    <source>
        <dbReference type="SAM" id="Phobius"/>
    </source>
</evidence>
<sequence>MTGSSARLEVDAGRLAIYVALIAVLTVVVVLPLARFILRPYSSTARALNGPPIKHWFAGSWDADTYTNGRIVQEMQRNIDEFGPVCSLTTLGRKTSFIVGDHKAANHVFLQKPYARSKLRVNILRRFVGRGLLTEEGATHRRQRKIANPAFTVNAVFDMAPIVREKVGTFMKRLQEYTTADMDPSKTKYGTRIDISGDFQRVTLDIIGKAGFGYEFDSLVKMGGHVSELHKAMIMSRDLNSTRTLYATARLVFDKPVTFLGRLFRVKEQVILDKAQKILEDVCQDLVDRAKAEAESSGTHSSRDVLSLMVRANVSPDVKPSQRMSSKELISTVPVLLLAGHETTAATLSFAVHEFTKSEHGKKVQERIRSELSESPGWDEDASMLDSLPYLDAVVREMLRQAPPIRRMSREAPYDDVIPLANPITLRDGTKTDRIRVSKGQGIELPVLYMNTCEQFWGSDGREFKPERWLSEDHEWYTGESYMDPAVKELRGVWSHLLTFGAGPQQCIGLRLAILELKFVLANLLTTFQLLPPTLPGEEPIKMSYLTPIAAFPVIVGKEKEGHTMPVRLLPLQTNA</sequence>
<feature type="binding site" description="axial binding residue" evidence="6">
    <location>
        <position position="507"/>
    </location>
    <ligand>
        <name>heme</name>
        <dbReference type="ChEBI" id="CHEBI:30413"/>
    </ligand>
    <ligandPart>
        <name>Fe</name>
        <dbReference type="ChEBI" id="CHEBI:18248"/>
    </ligandPart>
</feature>
<dbReference type="PRINTS" id="PR00385">
    <property type="entry name" value="P450"/>
</dbReference>
<dbReference type="Gene3D" id="1.10.630.10">
    <property type="entry name" value="Cytochrome P450"/>
    <property type="match status" value="1"/>
</dbReference>
<evidence type="ECO:0000256" key="4">
    <source>
        <dbReference type="ARBA" id="ARBA00023002"/>
    </source>
</evidence>
<dbReference type="GO" id="GO:0005506">
    <property type="term" value="F:iron ion binding"/>
    <property type="evidence" value="ECO:0007669"/>
    <property type="project" value="InterPro"/>
</dbReference>
<evidence type="ECO:0000313" key="9">
    <source>
        <dbReference type="Proteomes" id="UP001176517"/>
    </source>
</evidence>
<evidence type="ECO:0000256" key="3">
    <source>
        <dbReference type="ARBA" id="ARBA00022723"/>
    </source>
</evidence>
<dbReference type="PRINTS" id="PR00465">
    <property type="entry name" value="EP450IV"/>
</dbReference>
<dbReference type="GO" id="GO:0004497">
    <property type="term" value="F:monooxygenase activity"/>
    <property type="evidence" value="ECO:0007669"/>
    <property type="project" value="InterPro"/>
</dbReference>
<dbReference type="Proteomes" id="UP001176517">
    <property type="component" value="Unassembled WGS sequence"/>
</dbReference>
<evidence type="ECO:0000256" key="5">
    <source>
        <dbReference type="ARBA" id="ARBA00023004"/>
    </source>
</evidence>
<comment type="cofactor">
    <cofactor evidence="1 6">
        <name>heme</name>
        <dbReference type="ChEBI" id="CHEBI:30413"/>
    </cofactor>
</comment>
<feature type="transmembrane region" description="Helical" evidence="7">
    <location>
        <begin position="15"/>
        <end position="38"/>
    </location>
</feature>
<evidence type="ECO:0000313" key="8">
    <source>
        <dbReference type="EMBL" id="KAK0543590.1"/>
    </source>
</evidence>